<name>A0A1H1S0A0_9MICC</name>
<dbReference type="AlphaFoldDB" id="A0A1H1S0A0"/>
<evidence type="ECO:0000313" key="2">
    <source>
        <dbReference type="Proteomes" id="UP000198751"/>
    </source>
</evidence>
<dbReference type="Proteomes" id="UP000198751">
    <property type="component" value="Chromosome I"/>
</dbReference>
<sequence length="316" mass="35251">MNQLNSGPSSEDVIAALRQTGFILEQDVRKVLEKRDIQCEVSRAYEDPDEGKSREIDVWGYKQFYTHESRRIVFGIQLLIECKNPKSPYVIVGRAAKDTEKARVPFGAKFYAHEGISIPIPPVPPSTASRGSTRRSVWSVLDLASAPGSPSADSFIGNQLVVMERKKEWIADNDHMFNGIVMPMAKAVQSVSKRTVARGVFNPDTNFSLNRLTLPILVTSNDIFEVDTEADVLEAHSKPWSNVTRHIKTDKMDLQLRIDVVQAKHLDSFLDERFFALGEEIAARVEKCPEVLTVTSSEDFPAGAQLGHLDLSSPIK</sequence>
<dbReference type="RefSeq" id="WP_091716523.1">
    <property type="nucleotide sequence ID" value="NZ_LT629779.1"/>
</dbReference>
<dbReference type="EMBL" id="LT629779">
    <property type="protein sequence ID" value="SDS41343.1"/>
    <property type="molecule type" value="Genomic_DNA"/>
</dbReference>
<proteinExistence type="predicted"/>
<evidence type="ECO:0000313" key="1">
    <source>
        <dbReference type="EMBL" id="SDS41343.1"/>
    </source>
</evidence>
<keyword evidence="2" id="KW-1185">Reference proteome</keyword>
<organism evidence="1 2">
    <name type="scientific">Pseudarthrobacter equi</name>
    <dbReference type="NCBI Taxonomy" id="728066"/>
    <lineage>
        <taxon>Bacteria</taxon>
        <taxon>Bacillati</taxon>
        <taxon>Actinomycetota</taxon>
        <taxon>Actinomycetes</taxon>
        <taxon>Micrococcales</taxon>
        <taxon>Micrococcaceae</taxon>
        <taxon>Pseudarthrobacter</taxon>
    </lineage>
</organism>
<accession>A0A1H1S0A0</accession>
<dbReference type="OrthoDB" id="3384183at2"/>
<gene>
    <name evidence="1" type="ORF">SAMN04489743_0017</name>
</gene>
<protein>
    <submittedName>
        <fullName evidence="1">Uncharacterized protein</fullName>
    </submittedName>
</protein>
<reference evidence="2" key="1">
    <citation type="submission" date="2016-10" db="EMBL/GenBank/DDBJ databases">
        <authorList>
            <person name="Varghese N."/>
            <person name="Submissions S."/>
        </authorList>
    </citation>
    <scope>NUCLEOTIDE SEQUENCE [LARGE SCALE GENOMIC DNA]</scope>
    <source>
        <strain evidence="2">IMMIB L-1606</strain>
    </source>
</reference>